<dbReference type="RefSeq" id="WP_111171714.1">
    <property type="nucleotide sequence ID" value="NZ_POUA01000499.1"/>
</dbReference>
<evidence type="ECO:0000313" key="3">
    <source>
        <dbReference type="Proteomes" id="UP000248544"/>
    </source>
</evidence>
<name>A0A2W2F8B8_9ACTN</name>
<protein>
    <submittedName>
        <fullName evidence="2">DUF4440 domain-containing protein</fullName>
    </submittedName>
</protein>
<comment type="caution">
    <text evidence="2">The sequence shown here is derived from an EMBL/GenBank/DDBJ whole genome shotgun (WGS) entry which is preliminary data.</text>
</comment>
<dbReference type="InterPro" id="IPR037401">
    <property type="entry name" value="SnoaL-like"/>
</dbReference>
<evidence type="ECO:0000313" key="2">
    <source>
        <dbReference type="EMBL" id="PZG24455.1"/>
    </source>
</evidence>
<sequence>MSDNLDAVRASYAASANGDVNGIVSLLAPDARWTEMAGFPYAGTYVGADEVLSQVFAKLGGEWEGYQADPEEFVDGGDVIVVIGHYSGTYRATGKHMRVRFTHVWHMKDGVATRFEQFTDTALVREALKP</sequence>
<dbReference type="EMBL" id="POUA01000499">
    <property type="protein sequence ID" value="PZG24455.1"/>
    <property type="molecule type" value="Genomic_DNA"/>
</dbReference>
<dbReference type="SUPFAM" id="SSF54427">
    <property type="entry name" value="NTF2-like"/>
    <property type="match status" value="1"/>
</dbReference>
<dbReference type="Proteomes" id="UP000248544">
    <property type="component" value="Unassembled WGS sequence"/>
</dbReference>
<dbReference type="Pfam" id="PF12680">
    <property type="entry name" value="SnoaL_2"/>
    <property type="match status" value="1"/>
</dbReference>
<dbReference type="AlphaFoldDB" id="A0A2W2F8B8"/>
<dbReference type="InterPro" id="IPR032710">
    <property type="entry name" value="NTF2-like_dom_sf"/>
</dbReference>
<gene>
    <name evidence="2" type="ORF">C1I98_35680</name>
</gene>
<dbReference type="PANTHER" id="PTHR41252:SF1">
    <property type="entry name" value="BLR2505 PROTEIN"/>
    <property type="match status" value="1"/>
</dbReference>
<reference evidence="2 3" key="1">
    <citation type="submission" date="2018-01" db="EMBL/GenBank/DDBJ databases">
        <title>Draft genome sequence of Sphaerisporangium sp. 7K107.</title>
        <authorList>
            <person name="Sahin N."/>
            <person name="Saygin H."/>
            <person name="Ay H."/>
        </authorList>
    </citation>
    <scope>NUCLEOTIDE SEQUENCE [LARGE SCALE GENOMIC DNA]</scope>
    <source>
        <strain evidence="2 3">7K107</strain>
    </source>
</reference>
<organism evidence="2 3">
    <name type="scientific">Spongiactinospora gelatinilytica</name>
    <dbReference type="NCBI Taxonomy" id="2666298"/>
    <lineage>
        <taxon>Bacteria</taxon>
        <taxon>Bacillati</taxon>
        <taxon>Actinomycetota</taxon>
        <taxon>Actinomycetes</taxon>
        <taxon>Streptosporangiales</taxon>
        <taxon>Streptosporangiaceae</taxon>
        <taxon>Spongiactinospora</taxon>
    </lineage>
</organism>
<feature type="domain" description="SnoaL-like" evidence="1">
    <location>
        <begin position="8"/>
        <end position="114"/>
    </location>
</feature>
<proteinExistence type="predicted"/>
<accession>A0A2W2F8B8</accession>
<keyword evidence="3" id="KW-1185">Reference proteome</keyword>
<dbReference type="PANTHER" id="PTHR41252">
    <property type="entry name" value="BLR2505 PROTEIN"/>
    <property type="match status" value="1"/>
</dbReference>
<evidence type="ECO:0000259" key="1">
    <source>
        <dbReference type="Pfam" id="PF12680"/>
    </source>
</evidence>
<dbReference type="Gene3D" id="3.10.450.50">
    <property type="match status" value="1"/>
</dbReference>